<sequence>MSIAVKPPYMSDQRLTSGAAPSAPALVIPSRLPAASAASSHIADRRFQLFLYVQNSNAARQKITGGFLGQTSLSRFEGHDRYFP</sequence>
<dbReference type="Proteomes" id="UP001260715">
    <property type="component" value="Unassembled WGS sequence"/>
</dbReference>
<accession>A0ABU1PIF7</accession>
<gene>
    <name evidence="1" type="ORF">J2W50_003917</name>
</gene>
<organism evidence="1 2">
    <name type="scientific">Herbaspirillum frisingense</name>
    <dbReference type="NCBI Taxonomy" id="92645"/>
    <lineage>
        <taxon>Bacteria</taxon>
        <taxon>Pseudomonadati</taxon>
        <taxon>Pseudomonadota</taxon>
        <taxon>Betaproteobacteria</taxon>
        <taxon>Burkholderiales</taxon>
        <taxon>Oxalobacteraceae</taxon>
        <taxon>Herbaspirillum</taxon>
    </lineage>
</organism>
<comment type="caution">
    <text evidence="1">The sequence shown here is derived from an EMBL/GenBank/DDBJ whole genome shotgun (WGS) entry which is preliminary data.</text>
</comment>
<reference evidence="1 2" key="1">
    <citation type="submission" date="2023-07" db="EMBL/GenBank/DDBJ databases">
        <title>Sorghum-associated microbial communities from plants grown in Nebraska, USA.</title>
        <authorList>
            <person name="Schachtman D."/>
        </authorList>
    </citation>
    <scope>NUCLEOTIDE SEQUENCE [LARGE SCALE GENOMIC DNA]</scope>
    <source>
        <strain evidence="1 2">596</strain>
    </source>
</reference>
<proteinExistence type="predicted"/>
<evidence type="ECO:0000313" key="1">
    <source>
        <dbReference type="EMBL" id="MDR6585699.1"/>
    </source>
</evidence>
<name>A0ABU1PIF7_9BURK</name>
<keyword evidence="2" id="KW-1185">Reference proteome</keyword>
<evidence type="ECO:0000313" key="2">
    <source>
        <dbReference type="Proteomes" id="UP001260715"/>
    </source>
</evidence>
<dbReference type="EMBL" id="JAVDSJ010000005">
    <property type="protein sequence ID" value="MDR6585699.1"/>
    <property type="molecule type" value="Genomic_DNA"/>
</dbReference>
<protein>
    <submittedName>
        <fullName evidence="1">Uncharacterized protein</fullName>
    </submittedName>
</protein>
<dbReference type="RefSeq" id="WP_310011628.1">
    <property type="nucleotide sequence ID" value="NZ_JAVDSJ010000005.1"/>
</dbReference>